<gene>
    <name evidence="1" type="ORF">C0Q70_07734</name>
</gene>
<dbReference type="OrthoDB" id="6222486at2759"/>
<organism evidence="1 2">
    <name type="scientific">Pomacea canaliculata</name>
    <name type="common">Golden apple snail</name>
    <dbReference type="NCBI Taxonomy" id="400727"/>
    <lineage>
        <taxon>Eukaryota</taxon>
        <taxon>Metazoa</taxon>
        <taxon>Spiralia</taxon>
        <taxon>Lophotrochozoa</taxon>
        <taxon>Mollusca</taxon>
        <taxon>Gastropoda</taxon>
        <taxon>Caenogastropoda</taxon>
        <taxon>Architaenioglossa</taxon>
        <taxon>Ampullarioidea</taxon>
        <taxon>Ampullariidae</taxon>
        <taxon>Pomacea</taxon>
    </lineage>
</organism>
<dbReference type="STRING" id="400727.A0A2T7PFW8"/>
<dbReference type="PANTHER" id="PTHR47063">
    <property type="entry name" value="RIBONUCLEASE H2 SUBUNIT C"/>
    <property type="match status" value="1"/>
</dbReference>
<keyword evidence="2" id="KW-1185">Reference proteome</keyword>
<comment type="caution">
    <text evidence="1">The sequence shown here is derived from an EMBL/GenBank/DDBJ whole genome shotgun (WGS) entry which is preliminary data.</text>
</comment>
<accession>A0A2T7PFW8</accession>
<dbReference type="Pfam" id="PF08615">
    <property type="entry name" value="RNase_H2_suC"/>
    <property type="match status" value="1"/>
</dbReference>
<evidence type="ECO:0000313" key="2">
    <source>
        <dbReference type="Proteomes" id="UP000245119"/>
    </source>
</evidence>
<dbReference type="GO" id="GO:0006401">
    <property type="term" value="P:RNA catabolic process"/>
    <property type="evidence" value="ECO:0007669"/>
    <property type="project" value="InterPro"/>
</dbReference>
<dbReference type="AlphaFoldDB" id="A0A2T7PFW8"/>
<name>A0A2T7PFW8_POMCA</name>
<reference evidence="1 2" key="1">
    <citation type="submission" date="2018-04" db="EMBL/GenBank/DDBJ databases">
        <title>The genome of golden apple snail Pomacea canaliculata provides insight into stress tolerance and invasive adaptation.</title>
        <authorList>
            <person name="Liu C."/>
            <person name="Liu B."/>
            <person name="Ren Y."/>
            <person name="Zhang Y."/>
            <person name="Wang H."/>
            <person name="Li S."/>
            <person name="Jiang F."/>
            <person name="Yin L."/>
            <person name="Zhang G."/>
            <person name="Qian W."/>
            <person name="Fan W."/>
        </authorList>
    </citation>
    <scope>NUCLEOTIDE SEQUENCE [LARGE SCALE GENOMIC DNA]</scope>
    <source>
        <strain evidence="1">SZHN2017</strain>
        <tissue evidence="1">Muscle</tissue>
    </source>
</reference>
<dbReference type="EMBL" id="PZQS01000004">
    <property type="protein sequence ID" value="PVD32301.1"/>
    <property type="molecule type" value="Genomic_DNA"/>
</dbReference>
<dbReference type="InterPro" id="IPR013924">
    <property type="entry name" value="RNase_H2_suC"/>
</dbReference>
<proteinExistence type="predicted"/>
<protein>
    <submittedName>
        <fullName evidence="1">Uncharacterized protein</fullName>
    </submittedName>
</protein>
<dbReference type="GO" id="GO:0032299">
    <property type="term" value="C:ribonuclease H2 complex"/>
    <property type="evidence" value="ECO:0007669"/>
    <property type="project" value="InterPro"/>
</dbReference>
<dbReference type="InterPro" id="IPR052863">
    <property type="entry name" value="RNase_H2_subunit_C"/>
</dbReference>
<dbReference type="Proteomes" id="UP000245119">
    <property type="component" value="Linkage Group LG4"/>
</dbReference>
<dbReference type="PANTHER" id="PTHR47063:SF1">
    <property type="entry name" value="RIBONUCLEASE H2 SUBUNIT C"/>
    <property type="match status" value="1"/>
</dbReference>
<dbReference type="OMA" id="SQFTYWN"/>
<dbReference type="Gene3D" id="2.40.128.680">
    <property type="match status" value="1"/>
</dbReference>
<dbReference type="CDD" id="cd09271">
    <property type="entry name" value="RNase_H2-C"/>
    <property type="match status" value="1"/>
</dbReference>
<evidence type="ECO:0000313" key="1">
    <source>
        <dbReference type="EMBL" id="PVD32301.1"/>
    </source>
</evidence>
<sequence length="141" mass="15733">MAVCIDAASFRNTGETTCHHLPCTINANGKANVADFFETAIRIENEGLTSSFRGRPLHGQEVTLPEGFIGVVLKEKGEAVIEEEVRQLHVQHRFLKFTAWNLDKIPNADDRLNKALRWISIARALHRPVDLESSQQSVSGK</sequence>